<keyword evidence="2" id="KW-0378">Hydrolase</keyword>
<dbReference type="AlphaFoldDB" id="A0A6J4REW6"/>
<name>A0A6J4REW6_9ACTN</name>
<keyword evidence="2" id="KW-0255">Endonuclease</keyword>
<feature type="non-terminal residue" evidence="2">
    <location>
        <position position="244"/>
    </location>
</feature>
<feature type="compositionally biased region" description="Low complexity" evidence="1">
    <location>
        <begin position="203"/>
        <end position="218"/>
    </location>
</feature>
<feature type="compositionally biased region" description="Low complexity" evidence="1">
    <location>
        <begin position="171"/>
        <end position="195"/>
    </location>
</feature>
<organism evidence="2">
    <name type="scientific">uncultured Solirubrobacteraceae bacterium</name>
    <dbReference type="NCBI Taxonomy" id="1162706"/>
    <lineage>
        <taxon>Bacteria</taxon>
        <taxon>Bacillati</taxon>
        <taxon>Actinomycetota</taxon>
        <taxon>Thermoleophilia</taxon>
        <taxon>Solirubrobacterales</taxon>
        <taxon>Solirubrobacteraceae</taxon>
        <taxon>environmental samples</taxon>
    </lineage>
</organism>
<feature type="region of interest" description="Disordered" evidence="1">
    <location>
        <begin position="1"/>
        <end position="244"/>
    </location>
</feature>
<sequence length="244" mass="25396">GREPTDARRSGSLRRPRHSGPAGRLAAARRSSGPRAARPSPARLRHSPGGAAPASRRRADPHRALAVDQRSQPRRGVPQAARSPAHLGGGARRAAAGGRGGDPPRRHLARQVRAHPGHPARPAGSGVARRPGGDAGGRRARSALRSAGRRAQDRGLRAAVLLRHARRAGGHARLPGGDAPRPAAARSAVRGAPRRAAGDDSARPGARAARQSPAPRAAHVSRPATRLRAVRAAAHVPERSSRRL</sequence>
<feature type="non-terminal residue" evidence="2">
    <location>
        <position position="1"/>
    </location>
</feature>
<keyword evidence="2" id="KW-0540">Nuclease</keyword>
<reference evidence="2" key="1">
    <citation type="submission" date="2020-02" db="EMBL/GenBank/DDBJ databases">
        <authorList>
            <person name="Meier V. D."/>
        </authorList>
    </citation>
    <scope>NUCLEOTIDE SEQUENCE</scope>
    <source>
        <strain evidence="2">AVDCRST_MAG65</strain>
    </source>
</reference>
<keyword evidence="2" id="KW-0456">Lyase</keyword>
<feature type="compositionally biased region" description="Basic residues" evidence="1">
    <location>
        <begin position="106"/>
        <end position="118"/>
    </location>
</feature>
<proteinExistence type="predicted"/>
<dbReference type="EMBL" id="CADCVL010000045">
    <property type="protein sequence ID" value="CAA9465707.1"/>
    <property type="molecule type" value="Genomic_DNA"/>
</dbReference>
<dbReference type="EC" id="4.2.99.18" evidence="2"/>
<feature type="compositionally biased region" description="Low complexity" evidence="1">
    <location>
        <begin position="19"/>
        <end position="54"/>
    </location>
</feature>
<gene>
    <name evidence="2" type="ORF">AVDCRST_MAG65-266</name>
</gene>
<dbReference type="GO" id="GO:0140078">
    <property type="term" value="F:class I DNA-(apurinic or apyrimidinic site) endonuclease activity"/>
    <property type="evidence" value="ECO:0007669"/>
    <property type="project" value="UniProtKB-EC"/>
</dbReference>
<evidence type="ECO:0000256" key="1">
    <source>
        <dbReference type="SAM" id="MobiDB-lite"/>
    </source>
</evidence>
<feature type="compositionally biased region" description="Gly residues" evidence="1">
    <location>
        <begin position="87"/>
        <end position="101"/>
    </location>
</feature>
<evidence type="ECO:0000313" key="2">
    <source>
        <dbReference type="EMBL" id="CAA9465707.1"/>
    </source>
</evidence>
<accession>A0A6J4REW6</accession>
<protein>
    <submittedName>
        <fullName evidence="2">Endonuclease III</fullName>
        <ecNumber evidence="2">4.2.99.18</ecNumber>
    </submittedName>
</protein>